<dbReference type="Gene3D" id="3.30.300.30">
    <property type="match status" value="1"/>
</dbReference>
<evidence type="ECO:0000313" key="4">
    <source>
        <dbReference type="Proteomes" id="UP000009286"/>
    </source>
</evidence>
<dbReference type="Proteomes" id="UP000009286">
    <property type="component" value="Chromosome"/>
</dbReference>
<accession>G2KS42</accession>
<sequence length="599" mass="65490">MRRTKCGFGACAYRYHFKPNVQLGVFMSVETISPASSSAQYPWLSHYPQGLNWGCDIDMGPVPAMLDKTVAAHGAWPGIDFMGKVWSWADIGAQVDALAKAFQDMGVVKGTRIGMFLPNCPTFIVGYYAALKAGATVVNFNPLYTPRELKHQIEDSGTTIMLTLDLQMLHQKMDEMLKTSSLQKLVVARFTDILPFPKSLLFPIFKAKDKAKIAPSDKIVWLHEITAGGGKPAPVSIDPMNDIAVLQYTGGTTGTPKGAALTHANVTANAHQCSLWLGGHGGDGQQRMMGVLPFFHVFAMTAVMNFSVRSAFEIIIPAPRFELDITLKAIDKKKPHYFPAVPAIYNGINNHPKLAEFDLKSLRYCISGGAPLPVEVKKAFERNTGCVVVEGYGLTESAPVVCVNPIVGANKAGSIGMPVPGTIVEIVSTEDGVSLVKQGERGELCVRGPQVMKGYWNKPEETDLVLKGGRLHTGDVATMDQEGYVYIVDRIKDLIITNGYNVYPRNVEEAIYLHTGVEECIVAGVPDDERGEAVKAWIKPKAGVTLTEKDMLAFLADKISKIEMPRHMEIRETPLPKTMIGKLSRKDILAEEKAKREAA</sequence>
<feature type="domain" description="AMP-binding enzyme C-terminal" evidence="2">
    <location>
        <begin position="507"/>
        <end position="582"/>
    </location>
</feature>
<dbReference type="CDD" id="cd05936">
    <property type="entry name" value="FC-FACS_FadD_like"/>
    <property type="match status" value="1"/>
</dbReference>
<dbReference type="InterPro" id="IPR025110">
    <property type="entry name" value="AMP-bd_C"/>
</dbReference>
<dbReference type="HOGENOM" id="CLU_000022_59_7_5"/>
<dbReference type="Pfam" id="PF00501">
    <property type="entry name" value="AMP-binding"/>
    <property type="match status" value="1"/>
</dbReference>
<proteinExistence type="predicted"/>
<dbReference type="GO" id="GO:0016878">
    <property type="term" value="F:acid-thiol ligase activity"/>
    <property type="evidence" value="ECO:0007669"/>
    <property type="project" value="UniProtKB-ARBA"/>
</dbReference>
<dbReference type="Pfam" id="PF13193">
    <property type="entry name" value="AMP-binding_C"/>
    <property type="match status" value="1"/>
</dbReference>
<dbReference type="InterPro" id="IPR000873">
    <property type="entry name" value="AMP-dep_synth/lig_dom"/>
</dbReference>
<organism evidence="3 4">
    <name type="scientific">Micavibrio aeruginosavorus (strain ARL-13)</name>
    <dbReference type="NCBI Taxonomy" id="856793"/>
    <lineage>
        <taxon>Bacteria</taxon>
        <taxon>Pseudomonadati</taxon>
        <taxon>Bdellovibrionota</taxon>
        <taxon>Bdellovibrionia</taxon>
        <taxon>Bdellovibrionales</taxon>
        <taxon>Pseudobdellovibrionaceae</taxon>
        <taxon>Micavibrio</taxon>
    </lineage>
</organism>
<evidence type="ECO:0000259" key="2">
    <source>
        <dbReference type="Pfam" id="PF13193"/>
    </source>
</evidence>
<gene>
    <name evidence="3" type="ordered locus">MICA_2247</name>
</gene>
<dbReference type="AlphaFoldDB" id="G2KS42"/>
<dbReference type="EMBL" id="CP002382">
    <property type="protein sequence ID" value="AEP10550.1"/>
    <property type="molecule type" value="Genomic_DNA"/>
</dbReference>
<dbReference type="InterPro" id="IPR020845">
    <property type="entry name" value="AMP-binding_CS"/>
</dbReference>
<dbReference type="Gene3D" id="3.40.50.980">
    <property type="match status" value="2"/>
</dbReference>
<protein>
    <submittedName>
        <fullName evidence="3">AMP-binding enzyme family protein</fullName>
    </submittedName>
</protein>
<dbReference type="SUPFAM" id="SSF56801">
    <property type="entry name" value="Acetyl-CoA synthetase-like"/>
    <property type="match status" value="1"/>
</dbReference>
<feature type="domain" description="AMP-dependent synthetase/ligase" evidence="1">
    <location>
        <begin position="69"/>
        <end position="456"/>
    </location>
</feature>
<dbReference type="InterPro" id="IPR050237">
    <property type="entry name" value="ATP-dep_AMP-bd_enzyme"/>
</dbReference>
<dbReference type="PROSITE" id="PS00455">
    <property type="entry name" value="AMP_BINDING"/>
    <property type="match status" value="1"/>
</dbReference>
<keyword evidence="4" id="KW-1185">Reference proteome</keyword>
<dbReference type="Gene3D" id="2.30.38.10">
    <property type="entry name" value="Luciferase, Domain 3"/>
    <property type="match status" value="1"/>
</dbReference>
<evidence type="ECO:0000313" key="3">
    <source>
        <dbReference type="EMBL" id="AEP10550.1"/>
    </source>
</evidence>
<dbReference type="eggNOG" id="COG0318">
    <property type="taxonomic scope" value="Bacteria"/>
</dbReference>
<dbReference type="KEGG" id="mai:MICA_2247"/>
<evidence type="ECO:0000259" key="1">
    <source>
        <dbReference type="Pfam" id="PF00501"/>
    </source>
</evidence>
<name>G2KS42_MICAA</name>
<reference evidence="3 4" key="1">
    <citation type="journal article" date="2011" name="BMC Genomics">
        <title>Genomic insights into an obligate epibiotic bacterial predator: Micavibrio aeruginosavorus ARL-13.</title>
        <authorList>
            <person name="Wang Z."/>
            <person name="Kadouri D."/>
            <person name="Wu M."/>
        </authorList>
    </citation>
    <scope>NUCLEOTIDE SEQUENCE [LARGE SCALE GENOMIC DNA]</scope>
    <source>
        <strain evidence="3 4">ARL-13</strain>
    </source>
</reference>
<dbReference type="InterPro" id="IPR045851">
    <property type="entry name" value="AMP-bd_C_sf"/>
</dbReference>
<dbReference type="STRING" id="856793.MICA_2247"/>
<dbReference type="PANTHER" id="PTHR43767:SF1">
    <property type="entry name" value="NONRIBOSOMAL PEPTIDE SYNTHASE PES1 (EUROFUNG)-RELATED"/>
    <property type="match status" value="1"/>
</dbReference>
<dbReference type="PANTHER" id="PTHR43767">
    <property type="entry name" value="LONG-CHAIN-FATTY-ACID--COA LIGASE"/>
    <property type="match status" value="1"/>
</dbReference>